<dbReference type="Gene3D" id="3.40.50.1980">
    <property type="entry name" value="Nitrogenase molybdenum iron protein domain"/>
    <property type="match status" value="2"/>
</dbReference>
<dbReference type="RefSeq" id="WP_233054294.1">
    <property type="nucleotide sequence ID" value="NZ_JAIMJA010000022.1"/>
</dbReference>
<keyword evidence="4" id="KW-0406">Ion transport</keyword>
<keyword evidence="4" id="KW-0410">Iron transport</keyword>
<dbReference type="PANTHER" id="PTHR30532">
    <property type="entry name" value="IRON III DICITRATE-BINDING PERIPLASMIC PROTEIN"/>
    <property type="match status" value="1"/>
</dbReference>
<evidence type="ECO:0000259" key="7">
    <source>
        <dbReference type="PROSITE" id="PS50983"/>
    </source>
</evidence>
<reference evidence="8 9" key="1">
    <citation type="journal article" date="2022" name="Environ. Microbiol. Rep.">
        <title>Eco-phylogenetic analyses reveal divergent evolution of vitamin B12 metabolism in the marine bacterial family 'Psychromonadaceae'.</title>
        <authorList>
            <person name="Jin X."/>
            <person name="Yang Y."/>
            <person name="Cao H."/>
            <person name="Gao B."/>
            <person name="Zhao Z."/>
        </authorList>
    </citation>
    <scope>NUCLEOTIDE SEQUENCE [LARGE SCALE GENOMIC DNA]</scope>
    <source>
        <strain evidence="8 9">MKS20</strain>
    </source>
</reference>
<dbReference type="PANTHER" id="PTHR30532:SF1">
    <property type="entry name" value="IRON(3+)-HYDROXAMATE-BINDING PROTEIN FHUD"/>
    <property type="match status" value="1"/>
</dbReference>
<comment type="subcellular location">
    <subcellularLocation>
        <location evidence="1">Cell envelope</location>
    </subcellularLocation>
</comment>
<feature type="domain" description="Fe/B12 periplasmic-binding" evidence="7">
    <location>
        <begin position="58"/>
        <end position="321"/>
    </location>
</feature>
<dbReference type="InterPro" id="IPR002491">
    <property type="entry name" value="ABC_transptr_periplasmic_BD"/>
</dbReference>
<evidence type="ECO:0000256" key="5">
    <source>
        <dbReference type="ARBA" id="ARBA00022729"/>
    </source>
</evidence>
<keyword evidence="5" id="KW-0732">Signal</keyword>
<dbReference type="Pfam" id="PF01497">
    <property type="entry name" value="Peripla_BP_2"/>
    <property type="match status" value="1"/>
</dbReference>
<evidence type="ECO:0000256" key="4">
    <source>
        <dbReference type="ARBA" id="ARBA00022496"/>
    </source>
</evidence>
<dbReference type="SUPFAM" id="SSF53807">
    <property type="entry name" value="Helical backbone' metal receptor"/>
    <property type="match status" value="1"/>
</dbReference>
<evidence type="ECO:0000256" key="3">
    <source>
        <dbReference type="ARBA" id="ARBA00022448"/>
    </source>
</evidence>
<comment type="similarity">
    <text evidence="2">Belongs to the bacterial solute-binding protein 8 family.</text>
</comment>
<name>A0ABS8WDU3_9GAMM</name>
<dbReference type="EMBL" id="JAIMJA010000022">
    <property type="protein sequence ID" value="MCE2596665.1"/>
    <property type="molecule type" value="Genomic_DNA"/>
</dbReference>
<dbReference type="PRINTS" id="PR01715">
    <property type="entry name" value="FERRIBNDNGPP"/>
</dbReference>
<keyword evidence="4" id="KW-0408">Iron</keyword>
<evidence type="ECO:0000313" key="9">
    <source>
        <dbReference type="Proteomes" id="UP001201273"/>
    </source>
</evidence>
<evidence type="ECO:0000256" key="1">
    <source>
        <dbReference type="ARBA" id="ARBA00004196"/>
    </source>
</evidence>
<dbReference type="Proteomes" id="UP001201273">
    <property type="component" value="Unassembled WGS sequence"/>
</dbReference>
<accession>A0ABS8WDU3</accession>
<organism evidence="8 9">
    <name type="scientific">Motilimonas cestriensis</name>
    <dbReference type="NCBI Taxonomy" id="2742685"/>
    <lineage>
        <taxon>Bacteria</taxon>
        <taxon>Pseudomonadati</taxon>
        <taxon>Pseudomonadota</taxon>
        <taxon>Gammaproteobacteria</taxon>
        <taxon>Alteromonadales</taxon>
        <taxon>Alteromonadales genera incertae sedis</taxon>
        <taxon>Motilimonas</taxon>
    </lineage>
</organism>
<protein>
    <submittedName>
        <fullName evidence="8">Iron-siderophore ABC transporter substrate-binding protein</fullName>
    </submittedName>
</protein>
<proteinExistence type="inferred from homology"/>
<keyword evidence="6" id="KW-0175">Coiled coil</keyword>
<keyword evidence="9" id="KW-1185">Reference proteome</keyword>
<gene>
    <name evidence="8" type="ORF">K6Y31_17900</name>
</gene>
<dbReference type="PROSITE" id="PS50983">
    <property type="entry name" value="FE_B12_PBP"/>
    <property type="match status" value="1"/>
</dbReference>
<keyword evidence="3" id="KW-0813">Transport</keyword>
<evidence type="ECO:0000313" key="8">
    <source>
        <dbReference type="EMBL" id="MCE2596665.1"/>
    </source>
</evidence>
<evidence type="ECO:0000256" key="6">
    <source>
        <dbReference type="SAM" id="Coils"/>
    </source>
</evidence>
<evidence type="ECO:0000256" key="2">
    <source>
        <dbReference type="ARBA" id="ARBA00008814"/>
    </source>
</evidence>
<dbReference type="InterPro" id="IPR051313">
    <property type="entry name" value="Bact_iron-sidero_bind"/>
</dbReference>
<comment type="caution">
    <text evidence="8">The sequence shown here is derived from an EMBL/GenBank/DDBJ whole genome shotgun (WGS) entry which is preliminary data.</text>
</comment>
<dbReference type="CDD" id="cd01146">
    <property type="entry name" value="FhuD"/>
    <property type="match status" value="1"/>
</dbReference>
<sequence length="321" mass="36189">MLIKYLAPIDWLKSKNKFTQSITLATLVFCLLFSWPIKAEIWVEDSDGKHSFTSHPVRVAALNWDIAEQVIELGVTPIAMPDLTGYEQWVVTPAIPEGVEDIGARIEPNIEKLMALKPDVILIAAPQKDLASRLEKIAPVLFYQTYSESHDNAAAAVDNFRKIAQLLDKTALAEQKLQAMEARLDELRSVLLTAYDGNLPQVKAIRFASVNSVYVYGENSIPQYALSKLGVVESEVQPRTQWGIAQKRITALQQFSQHTVLYFEPFEYRDKLAESRVWQAMPFVQQQRFNRVAATWSYGGAMSILYNAEALSQSLLELAPR</sequence>
<feature type="coiled-coil region" evidence="6">
    <location>
        <begin position="163"/>
        <end position="190"/>
    </location>
</feature>